<dbReference type="Proteomes" id="UP000321513">
    <property type="component" value="Unassembled WGS sequence"/>
</dbReference>
<name>A0A512BJT6_9BACT</name>
<dbReference type="RefSeq" id="WP_147206348.1">
    <property type="nucleotide sequence ID" value="NZ_BJYT01000046.1"/>
</dbReference>
<sequence length="73" mass="8318">MPEEEDFLIEYKGKKVNVSPVINGGNIYFIIHFETPVTIAEGLVNEDWLWYEEGQGQTILSAEIGELIEKMDS</sequence>
<dbReference type="OrthoDB" id="678776at2"/>
<reference evidence="1 2" key="1">
    <citation type="submission" date="2019-07" db="EMBL/GenBank/DDBJ databases">
        <title>Whole genome shotgun sequence of Segetibacter aerophilus NBRC 106135.</title>
        <authorList>
            <person name="Hosoyama A."/>
            <person name="Uohara A."/>
            <person name="Ohji S."/>
            <person name="Ichikawa N."/>
        </authorList>
    </citation>
    <scope>NUCLEOTIDE SEQUENCE [LARGE SCALE GENOMIC DNA]</scope>
    <source>
        <strain evidence="1 2">NBRC 106135</strain>
    </source>
</reference>
<accession>A0A512BJT6</accession>
<comment type="caution">
    <text evidence="1">The sequence shown here is derived from an EMBL/GenBank/DDBJ whole genome shotgun (WGS) entry which is preliminary data.</text>
</comment>
<keyword evidence="2" id="KW-1185">Reference proteome</keyword>
<dbReference type="EMBL" id="BJYT01000046">
    <property type="protein sequence ID" value="GEO12228.1"/>
    <property type="molecule type" value="Genomic_DNA"/>
</dbReference>
<gene>
    <name evidence="1" type="ORF">SAE01_47240</name>
</gene>
<organism evidence="1 2">
    <name type="scientific">Segetibacter aerophilus</name>
    <dbReference type="NCBI Taxonomy" id="670293"/>
    <lineage>
        <taxon>Bacteria</taxon>
        <taxon>Pseudomonadati</taxon>
        <taxon>Bacteroidota</taxon>
        <taxon>Chitinophagia</taxon>
        <taxon>Chitinophagales</taxon>
        <taxon>Chitinophagaceae</taxon>
        <taxon>Segetibacter</taxon>
    </lineage>
</organism>
<evidence type="ECO:0000313" key="2">
    <source>
        <dbReference type="Proteomes" id="UP000321513"/>
    </source>
</evidence>
<protein>
    <submittedName>
        <fullName evidence="1">Uncharacterized protein</fullName>
    </submittedName>
</protein>
<evidence type="ECO:0000313" key="1">
    <source>
        <dbReference type="EMBL" id="GEO12228.1"/>
    </source>
</evidence>
<proteinExistence type="predicted"/>
<dbReference type="AlphaFoldDB" id="A0A512BJT6"/>